<reference evidence="3" key="2">
    <citation type="journal article" date="2017" name="J. Anim. Genet.">
        <title>Multiple reference genome sequences of hot pepper reveal the massive evolution of plant disease resistance genes by retroduplication.</title>
        <authorList>
            <person name="Kim S."/>
            <person name="Park J."/>
            <person name="Yeom S.-I."/>
            <person name="Kim Y.-M."/>
            <person name="Seo E."/>
            <person name="Kim K.-T."/>
            <person name="Kim M.-S."/>
            <person name="Lee J.M."/>
            <person name="Cheong K."/>
            <person name="Shin H.-S."/>
            <person name="Kim S.-B."/>
            <person name="Han K."/>
            <person name="Lee J."/>
            <person name="Park M."/>
            <person name="Lee H.-A."/>
            <person name="Lee H.-Y."/>
            <person name="Lee Y."/>
            <person name="Oh S."/>
            <person name="Lee J.H."/>
            <person name="Choi E."/>
            <person name="Choi E."/>
            <person name="Lee S.E."/>
            <person name="Jeon J."/>
            <person name="Kim H."/>
            <person name="Choi G."/>
            <person name="Song H."/>
            <person name="Lee J."/>
            <person name="Lee S.-C."/>
            <person name="Kwon J.-K."/>
            <person name="Lee H.-Y."/>
            <person name="Koo N."/>
            <person name="Hong Y."/>
            <person name="Kim R.W."/>
            <person name="Kang W.-H."/>
            <person name="Huh J.H."/>
            <person name="Kang B.-C."/>
            <person name="Yang T.-J."/>
            <person name="Lee Y.-H."/>
            <person name="Bennetzen J.L."/>
            <person name="Choi D."/>
        </authorList>
    </citation>
    <scope>NUCLEOTIDE SEQUENCE [LARGE SCALE GENOMIC DNA]</scope>
    <source>
        <strain evidence="3">cv. PBC81</strain>
    </source>
</reference>
<evidence type="ECO:0000259" key="1">
    <source>
        <dbReference type="PROSITE" id="PS50076"/>
    </source>
</evidence>
<feature type="domain" description="J" evidence="1">
    <location>
        <begin position="12"/>
        <end position="82"/>
    </location>
</feature>
<dbReference type="SMART" id="SM00271">
    <property type="entry name" value="DnaJ"/>
    <property type="match status" value="1"/>
</dbReference>
<dbReference type="PANTHER" id="PTHR44743:SF12">
    <property type="entry name" value="J DOMAIN-CONTAINING PROTEIN"/>
    <property type="match status" value="1"/>
</dbReference>
<evidence type="ECO:0000313" key="2">
    <source>
        <dbReference type="EMBL" id="PHT38751.1"/>
    </source>
</evidence>
<dbReference type="Pfam" id="PF00226">
    <property type="entry name" value="DnaJ"/>
    <property type="match status" value="1"/>
</dbReference>
<dbReference type="InterPro" id="IPR001623">
    <property type="entry name" value="DnaJ_domain"/>
</dbReference>
<dbReference type="InterPro" id="IPR036869">
    <property type="entry name" value="J_dom_sf"/>
</dbReference>
<gene>
    <name evidence="2" type="ORF">CQW23_22324</name>
</gene>
<dbReference type="EMBL" id="MLFT02000009">
    <property type="protein sequence ID" value="PHT38751.1"/>
    <property type="molecule type" value="Genomic_DNA"/>
</dbReference>
<dbReference type="OrthoDB" id="10250354at2759"/>
<dbReference type="PRINTS" id="PR00625">
    <property type="entry name" value="JDOMAIN"/>
</dbReference>
<accession>A0A2G2W0L3</accession>
<reference evidence="2 3" key="1">
    <citation type="journal article" date="2017" name="Genome Biol.">
        <title>New reference genome sequences of hot pepper reveal the massive evolution of plant disease-resistance genes by retroduplication.</title>
        <authorList>
            <person name="Kim S."/>
            <person name="Park J."/>
            <person name="Yeom S.I."/>
            <person name="Kim Y.M."/>
            <person name="Seo E."/>
            <person name="Kim K.T."/>
            <person name="Kim M.S."/>
            <person name="Lee J.M."/>
            <person name="Cheong K."/>
            <person name="Shin H.S."/>
            <person name="Kim S.B."/>
            <person name="Han K."/>
            <person name="Lee J."/>
            <person name="Park M."/>
            <person name="Lee H.A."/>
            <person name="Lee H.Y."/>
            <person name="Lee Y."/>
            <person name="Oh S."/>
            <person name="Lee J.H."/>
            <person name="Choi E."/>
            <person name="Choi E."/>
            <person name="Lee S.E."/>
            <person name="Jeon J."/>
            <person name="Kim H."/>
            <person name="Choi G."/>
            <person name="Song H."/>
            <person name="Lee J."/>
            <person name="Lee S.C."/>
            <person name="Kwon J.K."/>
            <person name="Lee H.Y."/>
            <person name="Koo N."/>
            <person name="Hong Y."/>
            <person name="Kim R.W."/>
            <person name="Kang W.H."/>
            <person name="Huh J.H."/>
            <person name="Kang B.C."/>
            <person name="Yang T.J."/>
            <person name="Lee Y.H."/>
            <person name="Bennetzen J.L."/>
            <person name="Choi D."/>
        </authorList>
    </citation>
    <scope>NUCLEOTIDE SEQUENCE [LARGE SCALE GENOMIC DNA]</scope>
    <source>
        <strain evidence="3">cv. PBC81</strain>
    </source>
</reference>
<dbReference type="PROSITE" id="PS50076">
    <property type="entry name" value="DNAJ_2"/>
    <property type="match status" value="1"/>
</dbReference>
<dbReference type="Gene3D" id="1.10.287.110">
    <property type="entry name" value="DnaJ domain"/>
    <property type="match status" value="1"/>
</dbReference>
<proteinExistence type="predicted"/>
<evidence type="ECO:0000313" key="3">
    <source>
        <dbReference type="Proteomes" id="UP000224567"/>
    </source>
</evidence>
<comment type="caution">
    <text evidence="2">The sequence shown here is derived from an EMBL/GenBank/DDBJ whole genome shotgun (WGS) entry which is preliminary data.</text>
</comment>
<keyword evidence="3" id="KW-1185">Reference proteome</keyword>
<sequence length="159" mass="18786">MEVISNNNGGCSYYDVLGICKQASDSEIRCAYRKLALKWHPDRWMKKDPCIRGEAKHRFQQVQEAYSVLSDKRKRSLYDTELLHLMGDDTNDDQEFCEFMQEMITMMEAEKSKGANTMEELQKLWLDMTDEFDKISNFSFCFDESLHGHMPKKRRVHQP</sequence>
<dbReference type="CDD" id="cd06257">
    <property type="entry name" value="DnaJ"/>
    <property type="match status" value="1"/>
</dbReference>
<dbReference type="STRING" id="33114.A0A2G2W0L3"/>
<organism evidence="2 3">
    <name type="scientific">Capsicum baccatum</name>
    <name type="common">Peruvian pepper</name>
    <dbReference type="NCBI Taxonomy" id="33114"/>
    <lineage>
        <taxon>Eukaryota</taxon>
        <taxon>Viridiplantae</taxon>
        <taxon>Streptophyta</taxon>
        <taxon>Embryophyta</taxon>
        <taxon>Tracheophyta</taxon>
        <taxon>Spermatophyta</taxon>
        <taxon>Magnoliopsida</taxon>
        <taxon>eudicotyledons</taxon>
        <taxon>Gunneridae</taxon>
        <taxon>Pentapetalae</taxon>
        <taxon>asterids</taxon>
        <taxon>lamiids</taxon>
        <taxon>Solanales</taxon>
        <taxon>Solanaceae</taxon>
        <taxon>Solanoideae</taxon>
        <taxon>Capsiceae</taxon>
        <taxon>Capsicum</taxon>
    </lineage>
</organism>
<protein>
    <submittedName>
        <fullName evidence="2">DnaJ-like protein subfamily B member 6</fullName>
    </submittedName>
</protein>
<dbReference type="SUPFAM" id="SSF46565">
    <property type="entry name" value="Chaperone J-domain"/>
    <property type="match status" value="1"/>
</dbReference>
<dbReference type="InterPro" id="IPR018253">
    <property type="entry name" value="DnaJ_domain_CS"/>
</dbReference>
<dbReference type="Proteomes" id="UP000224567">
    <property type="component" value="Unassembled WGS sequence"/>
</dbReference>
<name>A0A2G2W0L3_CAPBA</name>
<dbReference type="PANTHER" id="PTHR44743">
    <property type="entry name" value="PUTATIVE, EXPRESSED-RELATED"/>
    <property type="match status" value="1"/>
</dbReference>
<dbReference type="PROSITE" id="PS00636">
    <property type="entry name" value="DNAJ_1"/>
    <property type="match status" value="1"/>
</dbReference>
<dbReference type="AlphaFoldDB" id="A0A2G2W0L3"/>